<feature type="non-terminal residue" evidence="2">
    <location>
        <position position="82"/>
    </location>
</feature>
<reference evidence="2" key="1">
    <citation type="submission" date="2023-10" db="EMBL/GenBank/DDBJ databases">
        <title>Genome assembly of Pristionchus species.</title>
        <authorList>
            <person name="Yoshida K."/>
            <person name="Sommer R.J."/>
        </authorList>
    </citation>
    <scope>NUCLEOTIDE SEQUENCE</scope>
    <source>
        <strain evidence="2">RS5133</strain>
    </source>
</reference>
<name>A0AAV5VDJ6_9BILA</name>
<dbReference type="EMBL" id="BTSY01000002">
    <property type="protein sequence ID" value="GMT15984.1"/>
    <property type="molecule type" value="Genomic_DNA"/>
</dbReference>
<sequence length="82" mass="9366">LQLLLLLQLRPPALPLLPFCLLPLRSLGCHLHKSRTCRRPSRRPPLSVNLARLLADRHARLPRTKSRTSSFDSWHSSWAAVV</sequence>
<feature type="chain" id="PRO_5043977851" description="Secreted protein" evidence="1">
    <location>
        <begin position="16"/>
        <end position="82"/>
    </location>
</feature>
<evidence type="ECO:0008006" key="4">
    <source>
        <dbReference type="Google" id="ProtNLM"/>
    </source>
</evidence>
<proteinExistence type="predicted"/>
<evidence type="ECO:0000313" key="3">
    <source>
        <dbReference type="Proteomes" id="UP001432322"/>
    </source>
</evidence>
<keyword evidence="1" id="KW-0732">Signal</keyword>
<dbReference type="AlphaFoldDB" id="A0AAV5VDJ6"/>
<keyword evidence="3" id="KW-1185">Reference proteome</keyword>
<feature type="signal peptide" evidence="1">
    <location>
        <begin position="1"/>
        <end position="15"/>
    </location>
</feature>
<accession>A0AAV5VDJ6</accession>
<evidence type="ECO:0000313" key="2">
    <source>
        <dbReference type="EMBL" id="GMT15984.1"/>
    </source>
</evidence>
<dbReference type="Proteomes" id="UP001432322">
    <property type="component" value="Unassembled WGS sequence"/>
</dbReference>
<gene>
    <name evidence="2" type="ORF">PFISCL1PPCAC_7281</name>
</gene>
<evidence type="ECO:0000256" key="1">
    <source>
        <dbReference type="SAM" id="SignalP"/>
    </source>
</evidence>
<organism evidence="2 3">
    <name type="scientific">Pristionchus fissidentatus</name>
    <dbReference type="NCBI Taxonomy" id="1538716"/>
    <lineage>
        <taxon>Eukaryota</taxon>
        <taxon>Metazoa</taxon>
        <taxon>Ecdysozoa</taxon>
        <taxon>Nematoda</taxon>
        <taxon>Chromadorea</taxon>
        <taxon>Rhabditida</taxon>
        <taxon>Rhabditina</taxon>
        <taxon>Diplogasteromorpha</taxon>
        <taxon>Diplogasteroidea</taxon>
        <taxon>Neodiplogasteridae</taxon>
        <taxon>Pristionchus</taxon>
    </lineage>
</organism>
<protein>
    <recommendedName>
        <fullName evidence="4">Secreted protein</fullName>
    </recommendedName>
</protein>
<feature type="non-terminal residue" evidence="2">
    <location>
        <position position="1"/>
    </location>
</feature>
<comment type="caution">
    <text evidence="2">The sequence shown here is derived from an EMBL/GenBank/DDBJ whole genome shotgun (WGS) entry which is preliminary data.</text>
</comment>